<dbReference type="GO" id="GO:0005829">
    <property type="term" value="C:cytosol"/>
    <property type="evidence" value="ECO:0007669"/>
    <property type="project" value="TreeGrafter"/>
</dbReference>
<dbReference type="SUPFAM" id="SSF48013">
    <property type="entry name" value="NusB-like"/>
    <property type="match status" value="1"/>
</dbReference>
<dbReference type="Gene3D" id="1.10.940.10">
    <property type="entry name" value="NusB-like"/>
    <property type="match status" value="1"/>
</dbReference>
<keyword evidence="4" id="KW-0805">Transcription regulation</keyword>
<evidence type="ECO:0000256" key="5">
    <source>
        <dbReference type="ARBA" id="ARBA00023163"/>
    </source>
</evidence>
<keyword evidence="8" id="KW-1185">Reference proteome</keyword>
<evidence type="ECO:0000313" key="7">
    <source>
        <dbReference type="EMBL" id="KRM86522.1"/>
    </source>
</evidence>
<protein>
    <recommendedName>
        <fullName evidence="6">NusB/RsmB/TIM44 domain-containing protein</fullName>
    </recommendedName>
</protein>
<keyword evidence="5" id="KW-0804">Transcription</keyword>
<keyword evidence="2" id="KW-0889">Transcription antitermination</keyword>
<dbReference type="AlphaFoldDB" id="A0A0R2C5B7"/>
<dbReference type="GO" id="GO:0003723">
    <property type="term" value="F:RNA binding"/>
    <property type="evidence" value="ECO:0007669"/>
    <property type="project" value="UniProtKB-KW"/>
</dbReference>
<dbReference type="NCBIfam" id="TIGR01951">
    <property type="entry name" value="nusB"/>
    <property type="match status" value="1"/>
</dbReference>
<reference evidence="7 8" key="1">
    <citation type="journal article" date="2015" name="Genome Announc.">
        <title>Expanding the biotechnology potential of lactobacilli through comparative genomics of 213 strains and associated genera.</title>
        <authorList>
            <person name="Sun Z."/>
            <person name="Harris H.M."/>
            <person name="McCann A."/>
            <person name="Guo C."/>
            <person name="Argimon S."/>
            <person name="Zhang W."/>
            <person name="Yang X."/>
            <person name="Jeffery I.B."/>
            <person name="Cooney J.C."/>
            <person name="Kagawa T.F."/>
            <person name="Liu W."/>
            <person name="Song Y."/>
            <person name="Salvetti E."/>
            <person name="Wrobel A."/>
            <person name="Rasinkangas P."/>
            <person name="Parkhill J."/>
            <person name="Rea M.C."/>
            <person name="O'Sullivan O."/>
            <person name="Ritari J."/>
            <person name="Douillard F.P."/>
            <person name="Paul Ross R."/>
            <person name="Yang R."/>
            <person name="Briner A.E."/>
            <person name="Felis G.E."/>
            <person name="de Vos W.M."/>
            <person name="Barrangou R."/>
            <person name="Klaenhammer T.R."/>
            <person name="Caufield P.W."/>
            <person name="Cui Y."/>
            <person name="Zhang H."/>
            <person name="O'Toole P.W."/>
        </authorList>
    </citation>
    <scope>NUCLEOTIDE SEQUENCE [LARGE SCALE GENOMIC DNA]</scope>
    <source>
        <strain evidence="7 8">DSM 20605</strain>
    </source>
</reference>
<name>A0A0R2C5B7_9LACO</name>
<evidence type="ECO:0000313" key="8">
    <source>
        <dbReference type="Proteomes" id="UP000051576"/>
    </source>
</evidence>
<evidence type="ECO:0000256" key="2">
    <source>
        <dbReference type="ARBA" id="ARBA00022814"/>
    </source>
</evidence>
<gene>
    <name evidence="7" type="ORF">FD21_GL001507</name>
</gene>
<dbReference type="InterPro" id="IPR006027">
    <property type="entry name" value="NusB_RsmB_TIM44"/>
</dbReference>
<accession>A0A0R2C5B7</accession>
<organism evidence="7 8">
    <name type="scientific">Liquorilactobacillus vini DSM 20605</name>
    <dbReference type="NCBI Taxonomy" id="1133569"/>
    <lineage>
        <taxon>Bacteria</taxon>
        <taxon>Bacillati</taxon>
        <taxon>Bacillota</taxon>
        <taxon>Bacilli</taxon>
        <taxon>Lactobacillales</taxon>
        <taxon>Lactobacillaceae</taxon>
        <taxon>Liquorilactobacillus</taxon>
    </lineage>
</organism>
<dbReference type="InterPro" id="IPR035926">
    <property type="entry name" value="NusB-like_sf"/>
</dbReference>
<evidence type="ECO:0000259" key="6">
    <source>
        <dbReference type="Pfam" id="PF01029"/>
    </source>
</evidence>
<dbReference type="InterPro" id="IPR011605">
    <property type="entry name" value="NusB_fam"/>
</dbReference>
<dbReference type="GO" id="GO:0006353">
    <property type="term" value="P:DNA-templated transcription termination"/>
    <property type="evidence" value="ECO:0007669"/>
    <property type="project" value="InterPro"/>
</dbReference>
<dbReference type="PANTHER" id="PTHR11078:SF3">
    <property type="entry name" value="ANTITERMINATION NUSB DOMAIN-CONTAINING PROTEIN"/>
    <property type="match status" value="1"/>
</dbReference>
<sequence>MRQVAFQILFAWESNSLTDSVELYQQLQQVNKNMPSEMPAYLKLLIAGVQKNLLEINQVITEFLKQNWSLERLNKADLVIMQIAVFEIKFITETPDKVAVNEALELAKEFSDEKSRRFINGILSNLIVSN</sequence>
<keyword evidence="3" id="KW-0694">RNA-binding</keyword>
<evidence type="ECO:0000256" key="1">
    <source>
        <dbReference type="ARBA" id="ARBA00005952"/>
    </source>
</evidence>
<comment type="similarity">
    <text evidence="1">Belongs to the NusB family.</text>
</comment>
<dbReference type="STRING" id="1133569.FD21_GL001507"/>
<dbReference type="PATRIC" id="fig|1133569.4.peg.1651"/>
<dbReference type="Proteomes" id="UP000051576">
    <property type="component" value="Unassembled WGS sequence"/>
</dbReference>
<dbReference type="GO" id="GO:0031564">
    <property type="term" value="P:transcription antitermination"/>
    <property type="evidence" value="ECO:0007669"/>
    <property type="project" value="UniProtKB-KW"/>
</dbReference>
<evidence type="ECO:0000256" key="4">
    <source>
        <dbReference type="ARBA" id="ARBA00023015"/>
    </source>
</evidence>
<dbReference type="EMBL" id="AYYX01000046">
    <property type="protein sequence ID" value="KRM86522.1"/>
    <property type="molecule type" value="Genomic_DNA"/>
</dbReference>
<evidence type="ECO:0000256" key="3">
    <source>
        <dbReference type="ARBA" id="ARBA00022884"/>
    </source>
</evidence>
<proteinExistence type="inferred from homology"/>
<dbReference type="PANTHER" id="PTHR11078">
    <property type="entry name" value="N UTILIZATION SUBSTANCE PROTEIN B-RELATED"/>
    <property type="match status" value="1"/>
</dbReference>
<dbReference type="NCBIfam" id="NF001223">
    <property type="entry name" value="PRK00202.1-1"/>
    <property type="match status" value="1"/>
</dbReference>
<dbReference type="eggNOG" id="COG0781">
    <property type="taxonomic scope" value="Bacteria"/>
</dbReference>
<comment type="caution">
    <text evidence="7">The sequence shown here is derived from an EMBL/GenBank/DDBJ whole genome shotgun (WGS) entry which is preliminary data.</text>
</comment>
<feature type="domain" description="NusB/RsmB/TIM44" evidence="6">
    <location>
        <begin position="2"/>
        <end position="126"/>
    </location>
</feature>
<dbReference type="Pfam" id="PF01029">
    <property type="entry name" value="NusB"/>
    <property type="match status" value="1"/>
</dbReference>